<dbReference type="InterPro" id="IPR018200">
    <property type="entry name" value="USP_CS"/>
</dbReference>
<evidence type="ECO:0000256" key="4">
    <source>
        <dbReference type="ARBA" id="ARBA00022801"/>
    </source>
</evidence>
<dbReference type="GO" id="GO:0061136">
    <property type="term" value="P:regulation of proteasomal protein catabolic process"/>
    <property type="evidence" value="ECO:0007669"/>
    <property type="project" value="TreeGrafter"/>
</dbReference>
<feature type="region of interest" description="Disordered" evidence="7">
    <location>
        <begin position="370"/>
        <end position="391"/>
    </location>
</feature>
<evidence type="ECO:0000256" key="7">
    <source>
        <dbReference type="SAM" id="MobiDB-lite"/>
    </source>
</evidence>
<dbReference type="Pfam" id="PF00240">
    <property type="entry name" value="ubiquitin"/>
    <property type="match status" value="1"/>
</dbReference>
<dbReference type="Gene3D" id="3.10.20.90">
    <property type="entry name" value="Phosphatidylinositol 3-kinase Catalytic Subunit, Chain A, domain 1"/>
    <property type="match status" value="1"/>
</dbReference>
<evidence type="ECO:0000256" key="1">
    <source>
        <dbReference type="ARBA" id="ARBA00000707"/>
    </source>
</evidence>
<dbReference type="SUPFAM" id="SSF54001">
    <property type="entry name" value="Cysteine proteinases"/>
    <property type="match status" value="1"/>
</dbReference>
<dbReference type="PROSITE" id="PS00972">
    <property type="entry name" value="USP_1"/>
    <property type="match status" value="1"/>
</dbReference>
<dbReference type="Gene3D" id="3.90.70.10">
    <property type="entry name" value="Cysteine proteinases"/>
    <property type="match status" value="1"/>
</dbReference>
<evidence type="ECO:0000256" key="5">
    <source>
        <dbReference type="ARBA" id="ARBA00022807"/>
    </source>
</evidence>
<name>A0AAU9IQ12_9CILI</name>
<evidence type="ECO:0000259" key="9">
    <source>
        <dbReference type="PROSITE" id="PS50235"/>
    </source>
</evidence>
<evidence type="ECO:0000313" key="10">
    <source>
        <dbReference type="EMBL" id="CAG9313885.1"/>
    </source>
</evidence>
<dbReference type="GO" id="GO:0043161">
    <property type="term" value="P:proteasome-mediated ubiquitin-dependent protein catabolic process"/>
    <property type="evidence" value="ECO:0007669"/>
    <property type="project" value="InterPro"/>
</dbReference>
<dbReference type="PROSITE" id="PS00973">
    <property type="entry name" value="USP_2"/>
    <property type="match status" value="1"/>
</dbReference>
<dbReference type="InterPro" id="IPR028889">
    <property type="entry name" value="USP"/>
</dbReference>
<accession>A0AAU9IQ12</accession>
<evidence type="ECO:0000256" key="2">
    <source>
        <dbReference type="ARBA" id="ARBA00022670"/>
    </source>
</evidence>
<dbReference type="Pfam" id="PF00443">
    <property type="entry name" value="UCH"/>
    <property type="match status" value="1"/>
</dbReference>
<dbReference type="EMBL" id="CAJZBQ010000011">
    <property type="protein sequence ID" value="CAG9313885.1"/>
    <property type="molecule type" value="Genomic_DNA"/>
</dbReference>
<dbReference type="GO" id="GO:0070628">
    <property type="term" value="F:proteasome binding"/>
    <property type="evidence" value="ECO:0007669"/>
    <property type="project" value="TreeGrafter"/>
</dbReference>
<comment type="caution">
    <text evidence="10">The sequence shown here is derived from an EMBL/GenBank/DDBJ whole genome shotgun (WGS) entry which is preliminary data.</text>
</comment>
<dbReference type="EC" id="3.4.19.12" evidence="6"/>
<keyword evidence="2 6" id="KW-0645">Protease</keyword>
<keyword evidence="3 6" id="KW-0833">Ubl conjugation pathway</keyword>
<comment type="catalytic activity">
    <reaction evidence="1 6">
        <text>Thiol-dependent hydrolysis of ester, thioester, amide, peptide and isopeptide bonds formed by the C-terminal Gly of ubiquitin (a 76-residue protein attached to proteins as an intracellular targeting signal).</text>
        <dbReference type="EC" id="3.4.19.12"/>
    </reaction>
</comment>
<feature type="domain" description="Ubiquitin-like" evidence="8">
    <location>
        <begin position="2"/>
        <end position="70"/>
    </location>
</feature>
<evidence type="ECO:0000259" key="8">
    <source>
        <dbReference type="PROSITE" id="PS50053"/>
    </source>
</evidence>
<feature type="domain" description="USP" evidence="9">
    <location>
        <begin position="108"/>
        <end position="466"/>
    </location>
</feature>
<dbReference type="InterPro" id="IPR038765">
    <property type="entry name" value="Papain-like_cys_pep_sf"/>
</dbReference>
<keyword evidence="4 6" id="KW-0378">Hydrolase</keyword>
<evidence type="ECO:0000256" key="3">
    <source>
        <dbReference type="ARBA" id="ARBA00022786"/>
    </source>
</evidence>
<dbReference type="SMART" id="SM00213">
    <property type="entry name" value="UBQ"/>
    <property type="match status" value="1"/>
</dbReference>
<dbReference type="CDD" id="cd02657">
    <property type="entry name" value="Peptidase_C19A"/>
    <property type="match status" value="1"/>
</dbReference>
<dbReference type="GO" id="GO:0004843">
    <property type="term" value="F:cysteine-type deubiquitinase activity"/>
    <property type="evidence" value="ECO:0007669"/>
    <property type="project" value="UniProtKB-UniRule"/>
</dbReference>
<sequence>MSRIKVKWNKQEFAVDVDLNEQVSLLKSQLLSLSGVLPEKQKLMLKGKVLQDSQILSQAGIKENITIMMMGTATEFVEPKEEIKFMEDLTPQEKALAYKQSEGVPIPAGLVNLGNTCYMNSTLQCLRRVPELSQALGNYSLTNPNDLTQKLTHELKELFKNIELVGTAFTPFTFVHTLRTTFPLFDETDEEGRHKQQDAEECLTNVLETARTQLNMPNATGWSGNVIEDLFGIEFQTTIKCEESPEEPPQMMVEYSKKLMCIIDNEGQPVDHLPDGIRAGLEGFIEKQSESLGRNAQYKKTQRINRLPGYLVVQFVRFIWKRASSVAGTKDVKAKILRSVTFPKVLDTYEFCSDELKNSLNIGRDMEAQVRERELEESKEKPKEHKSGTAEFGTGLDTGHYQLVGVVTHKGRSADSGHYVGWAYVKDDIWMKYDDDFVTQVTTEDILNLRGGGDWHMAYLLLYRKMQFMPQE</sequence>
<evidence type="ECO:0000313" key="11">
    <source>
        <dbReference type="Proteomes" id="UP001162131"/>
    </source>
</evidence>
<keyword evidence="5 6" id="KW-0788">Thiol protease</keyword>
<evidence type="ECO:0000256" key="6">
    <source>
        <dbReference type="RuleBase" id="RU366025"/>
    </source>
</evidence>
<gene>
    <name evidence="10" type="ORF">BSTOLATCC_MIC9687</name>
</gene>
<dbReference type="GO" id="GO:0016579">
    <property type="term" value="P:protein deubiquitination"/>
    <property type="evidence" value="ECO:0007669"/>
    <property type="project" value="InterPro"/>
</dbReference>
<dbReference type="InterPro" id="IPR001394">
    <property type="entry name" value="Peptidase_C19_UCH"/>
</dbReference>
<dbReference type="PROSITE" id="PS50235">
    <property type="entry name" value="USP_3"/>
    <property type="match status" value="1"/>
</dbReference>
<organism evidence="10 11">
    <name type="scientific">Blepharisma stoltei</name>
    <dbReference type="NCBI Taxonomy" id="1481888"/>
    <lineage>
        <taxon>Eukaryota</taxon>
        <taxon>Sar</taxon>
        <taxon>Alveolata</taxon>
        <taxon>Ciliophora</taxon>
        <taxon>Postciliodesmatophora</taxon>
        <taxon>Heterotrichea</taxon>
        <taxon>Heterotrichida</taxon>
        <taxon>Blepharismidae</taxon>
        <taxon>Blepharisma</taxon>
    </lineage>
</organism>
<feature type="compositionally biased region" description="Basic and acidic residues" evidence="7">
    <location>
        <begin position="370"/>
        <end position="388"/>
    </location>
</feature>
<keyword evidence="11" id="KW-1185">Reference proteome</keyword>
<dbReference type="AlphaFoldDB" id="A0AAU9IQ12"/>
<dbReference type="PANTHER" id="PTHR43982">
    <property type="entry name" value="UBIQUITIN CARBOXYL-TERMINAL HYDROLASE"/>
    <property type="match status" value="1"/>
</dbReference>
<comment type="similarity">
    <text evidence="6">Belongs to the peptidase C19 family.</text>
</comment>
<dbReference type="PANTHER" id="PTHR43982:SF1">
    <property type="entry name" value="UBIQUITIN CARBOXYL-TERMINAL HYDROLASE 14"/>
    <property type="match status" value="1"/>
</dbReference>
<dbReference type="Proteomes" id="UP001162131">
    <property type="component" value="Unassembled WGS sequence"/>
</dbReference>
<reference evidence="10" key="1">
    <citation type="submission" date="2021-09" db="EMBL/GenBank/DDBJ databases">
        <authorList>
            <consortium name="AG Swart"/>
            <person name="Singh M."/>
            <person name="Singh A."/>
            <person name="Seah K."/>
            <person name="Emmerich C."/>
        </authorList>
    </citation>
    <scope>NUCLEOTIDE SEQUENCE</scope>
    <source>
        <strain evidence="10">ATCC30299</strain>
    </source>
</reference>
<dbReference type="PROSITE" id="PS50053">
    <property type="entry name" value="UBIQUITIN_2"/>
    <property type="match status" value="1"/>
</dbReference>
<protein>
    <recommendedName>
        <fullName evidence="6">Ubiquitin carboxyl-terminal hydrolase</fullName>
        <ecNumber evidence="6">3.4.19.12</ecNumber>
    </recommendedName>
</protein>
<dbReference type="InterPro" id="IPR044635">
    <property type="entry name" value="UBP14-like"/>
</dbReference>
<proteinExistence type="inferred from homology"/>
<dbReference type="InterPro" id="IPR000626">
    <property type="entry name" value="Ubiquitin-like_dom"/>
</dbReference>
<dbReference type="InterPro" id="IPR029071">
    <property type="entry name" value="Ubiquitin-like_domsf"/>
</dbReference>
<dbReference type="SUPFAM" id="SSF54236">
    <property type="entry name" value="Ubiquitin-like"/>
    <property type="match status" value="1"/>
</dbReference>